<dbReference type="Gene3D" id="2.40.30.170">
    <property type="match status" value="1"/>
</dbReference>
<evidence type="ECO:0000313" key="5">
    <source>
        <dbReference type="Proteomes" id="UP000243438"/>
    </source>
</evidence>
<dbReference type="PANTHER" id="PTHR32347">
    <property type="entry name" value="EFFLUX SYSTEM COMPONENT YKNX-RELATED"/>
    <property type="match status" value="1"/>
</dbReference>
<protein>
    <submittedName>
        <fullName evidence="4">Multidrug resistance efflux pump</fullName>
    </submittedName>
</protein>
<comment type="subcellular location">
    <subcellularLocation>
        <location evidence="1">Cell envelope</location>
    </subcellularLocation>
</comment>
<dbReference type="Pfam" id="PF25917">
    <property type="entry name" value="BSH_RND"/>
    <property type="match status" value="1"/>
</dbReference>
<evidence type="ECO:0000259" key="3">
    <source>
        <dbReference type="Pfam" id="PF25917"/>
    </source>
</evidence>
<dbReference type="RefSeq" id="WP_036876117.1">
    <property type="nucleotide sequence ID" value="NZ_KK073873.1"/>
</dbReference>
<name>A0ABN0RUB4_9BACT</name>
<dbReference type="EMBL" id="JFBS01000001">
    <property type="protein sequence ID" value="EXG77831.1"/>
    <property type="molecule type" value="Genomic_DNA"/>
</dbReference>
<feature type="domain" description="Multidrug resistance protein MdtA-like barrel-sandwich hybrid" evidence="3">
    <location>
        <begin position="35"/>
        <end position="207"/>
    </location>
</feature>
<proteinExistence type="predicted"/>
<sequence length="298" mass="32944">MKTNCLIILAAALIMTACSDKENKFDATGTFEATEVTVSAQENGCLLSFNIDEGSKVSVGNQVGLIDTVQLQLKARQLGATRQSFASQRPNTQAQIAATRQQLAKAIQEQHRFESLVKDDAANRKQLDDALSNVRVLQRQLEAQVSSLGNSTQSLNSQMSATEIQKYQVLDQLSKCHITTPITGVVLDKYVEQGEFVTTGKPLFKVADTDNMFLRAYITSAQLSMVKLGQHVKVYSDYGDNKGRQYQGTVTWISSRSEFTPKTILNEDERADLVYAVKIAVKNDGYVKIGMYGRVKLN</sequence>
<keyword evidence="5" id="KW-1185">Reference proteome</keyword>
<dbReference type="InterPro" id="IPR050465">
    <property type="entry name" value="UPF0194_transport"/>
</dbReference>
<dbReference type="Proteomes" id="UP000243438">
    <property type="component" value="Unassembled WGS sequence"/>
</dbReference>
<dbReference type="SUPFAM" id="SSF111369">
    <property type="entry name" value="HlyD-like secretion proteins"/>
    <property type="match status" value="1"/>
</dbReference>
<comment type="caution">
    <text evidence="4">The sequence shown here is derived from an EMBL/GenBank/DDBJ whole genome shotgun (WGS) entry which is preliminary data.</text>
</comment>
<keyword evidence="2" id="KW-0175">Coiled coil</keyword>
<dbReference type="Gene3D" id="2.40.50.100">
    <property type="match status" value="1"/>
</dbReference>
<dbReference type="Gene3D" id="1.10.287.470">
    <property type="entry name" value="Helix hairpin bin"/>
    <property type="match status" value="1"/>
</dbReference>
<dbReference type="PANTHER" id="PTHR32347:SF23">
    <property type="entry name" value="BLL5650 PROTEIN"/>
    <property type="match status" value="1"/>
</dbReference>
<evidence type="ECO:0000256" key="1">
    <source>
        <dbReference type="ARBA" id="ARBA00004196"/>
    </source>
</evidence>
<dbReference type="PROSITE" id="PS51257">
    <property type="entry name" value="PROKAR_LIPOPROTEIN"/>
    <property type="match status" value="1"/>
</dbReference>
<reference evidence="4" key="1">
    <citation type="submission" date="2013-07" db="EMBL/GenBank/DDBJ databases">
        <authorList>
            <consortium name="DOE Joint Genome Institute"/>
            <person name="Anderson I."/>
            <person name="Huntemann M."/>
            <person name="Han J."/>
            <person name="Chen A."/>
            <person name="Kyrpides N."/>
            <person name="Mavromatis K."/>
            <person name="Markowitz V."/>
            <person name="Palaniappan K."/>
            <person name="Ivanova N."/>
            <person name="Schaumberg A."/>
            <person name="Pati A."/>
            <person name="Liolios K."/>
            <person name="Nordberg H.P."/>
            <person name="Cantor M.N."/>
            <person name="Hua S.X."/>
            <person name="Woyke T."/>
        </authorList>
    </citation>
    <scope>NUCLEOTIDE SEQUENCE [LARGE SCALE GENOMIC DNA]</scope>
    <source>
        <strain evidence="4">DSM 17970</strain>
    </source>
</reference>
<evidence type="ECO:0000313" key="4">
    <source>
        <dbReference type="EMBL" id="EXG77831.1"/>
    </source>
</evidence>
<gene>
    <name evidence="4" type="ORF">XylorDRAFT_0178</name>
</gene>
<evidence type="ECO:0000256" key="2">
    <source>
        <dbReference type="ARBA" id="ARBA00023054"/>
    </source>
</evidence>
<accession>A0ABN0RUB4</accession>
<dbReference type="InterPro" id="IPR058625">
    <property type="entry name" value="MdtA-like_BSH"/>
</dbReference>
<organism evidence="4 5">
    <name type="scientific">Xylanibacter oryzae DSM 17970</name>
    <dbReference type="NCBI Taxonomy" id="915438"/>
    <lineage>
        <taxon>Bacteria</taxon>
        <taxon>Pseudomonadati</taxon>
        <taxon>Bacteroidota</taxon>
        <taxon>Bacteroidia</taxon>
        <taxon>Bacteroidales</taxon>
        <taxon>Prevotellaceae</taxon>
        <taxon>Xylanibacter</taxon>
    </lineage>
</organism>